<accession>A0A484G2V2</accession>
<proteinExistence type="inferred from homology"/>
<dbReference type="OrthoDB" id="1432093at2759"/>
<reference evidence="3" key="2">
    <citation type="journal article" date="2019" name="Mol. Plant Microbe Interact.">
        <title>Genome sequence resources for four phytopathogenic fungi from the Colletotrichum orbiculare species complex.</title>
        <authorList>
            <person name="Gan P."/>
            <person name="Tsushima A."/>
            <person name="Narusaka M."/>
            <person name="Narusaka Y."/>
            <person name="Takano Y."/>
            <person name="Kubo Y."/>
            <person name="Shirasu K."/>
        </authorList>
    </citation>
    <scope>GENOME REANNOTATION</scope>
    <source>
        <strain evidence="3">104-T / ATCC 96160 / CBS 514.97 / LARS 414 / MAFF 240422</strain>
    </source>
</reference>
<evidence type="ECO:0000313" key="2">
    <source>
        <dbReference type="EMBL" id="TDZ24488.1"/>
    </source>
</evidence>
<dbReference type="AlphaFoldDB" id="A0A484G2V2"/>
<dbReference type="PANTHER" id="PTHR15092:SF22">
    <property type="entry name" value="POLY(A)-SPECIFIC RIBONUCLEASE PNLDC1"/>
    <property type="match status" value="1"/>
</dbReference>
<name>A0A484G2V2_COLOR</name>
<reference evidence="3" key="1">
    <citation type="journal article" date="2013" name="New Phytol.">
        <title>Comparative genomic and transcriptomic analyses reveal the hemibiotrophic stage shift of Colletotrichum fungi.</title>
        <authorList>
            <person name="Gan P."/>
            <person name="Ikeda K."/>
            <person name="Irieda H."/>
            <person name="Narusaka M."/>
            <person name="O'Connell R.J."/>
            <person name="Narusaka Y."/>
            <person name="Takano Y."/>
            <person name="Kubo Y."/>
            <person name="Shirasu K."/>
        </authorList>
    </citation>
    <scope>NUCLEOTIDE SEQUENCE [LARGE SCALE GENOMIC DNA]</scope>
    <source>
        <strain evidence="3">104-T / ATCC 96160 / CBS 514.97 / LARS 414 / MAFF 240422</strain>
    </source>
</reference>
<dbReference type="InterPro" id="IPR012337">
    <property type="entry name" value="RNaseH-like_sf"/>
</dbReference>
<dbReference type="InterPro" id="IPR036397">
    <property type="entry name" value="RNaseH_sf"/>
</dbReference>
<protein>
    <submittedName>
        <fullName evidence="2">Poly(A)-specific ribonuclease PARN</fullName>
    </submittedName>
</protein>
<dbReference type="GO" id="GO:0005634">
    <property type="term" value="C:nucleus"/>
    <property type="evidence" value="ECO:0007669"/>
    <property type="project" value="TreeGrafter"/>
</dbReference>
<dbReference type="PANTHER" id="PTHR15092">
    <property type="entry name" value="POLY A -SPECIFIC RIBONUCLEASE/TARGET OF EGR1, MEMBER 1"/>
    <property type="match status" value="1"/>
</dbReference>
<dbReference type="Pfam" id="PF04857">
    <property type="entry name" value="CAF1"/>
    <property type="match status" value="1"/>
</dbReference>
<dbReference type="Gene3D" id="3.30.420.10">
    <property type="entry name" value="Ribonuclease H-like superfamily/Ribonuclease H"/>
    <property type="match status" value="2"/>
</dbReference>
<keyword evidence="3" id="KW-1185">Reference proteome</keyword>
<dbReference type="EMBL" id="AMCV02000005">
    <property type="protein sequence ID" value="TDZ24488.1"/>
    <property type="molecule type" value="Genomic_DNA"/>
</dbReference>
<comment type="caution">
    <text evidence="2">The sequence shown here is derived from an EMBL/GenBank/DDBJ whole genome shotgun (WGS) entry which is preliminary data.</text>
</comment>
<evidence type="ECO:0000313" key="3">
    <source>
        <dbReference type="Proteomes" id="UP000014480"/>
    </source>
</evidence>
<dbReference type="Proteomes" id="UP000014480">
    <property type="component" value="Unassembled WGS sequence"/>
</dbReference>
<dbReference type="SUPFAM" id="SSF53098">
    <property type="entry name" value="Ribonuclease H-like"/>
    <property type="match status" value="1"/>
</dbReference>
<dbReference type="GO" id="GO:0000175">
    <property type="term" value="F:3'-5'-RNA exonuclease activity"/>
    <property type="evidence" value="ECO:0007669"/>
    <property type="project" value="TreeGrafter"/>
</dbReference>
<comment type="similarity">
    <text evidence="1">Belongs to the CAF1 family.</text>
</comment>
<dbReference type="GO" id="GO:0003723">
    <property type="term" value="F:RNA binding"/>
    <property type="evidence" value="ECO:0007669"/>
    <property type="project" value="TreeGrafter"/>
</dbReference>
<organism evidence="2 3">
    <name type="scientific">Colletotrichum orbiculare (strain 104-T / ATCC 96160 / CBS 514.97 / LARS 414 / MAFF 240422)</name>
    <name type="common">Cucumber anthracnose fungus</name>
    <name type="synonym">Colletotrichum lagenarium</name>
    <dbReference type="NCBI Taxonomy" id="1213857"/>
    <lineage>
        <taxon>Eukaryota</taxon>
        <taxon>Fungi</taxon>
        <taxon>Dikarya</taxon>
        <taxon>Ascomycota</taxon>
        <taxon>Pezizomycotina</taxon>
        <taxon>Sordariomycetes</taxon>
        <taxon>Hypocreomycetidae</taxon>
        <taxon>Glomerellales</taxon>
        <taxon>Glomerellaceae</taxon>
        <taxon>Colletotrichum</taxon>
        <taxon>Colletotrichum orbiculare species complex</taxon>
    </lineage>
</organism>
<dbReference type="GO" id="GO:1990432">
    <property type="term" value="P:siRNA 3'-end processing"/>
    <property type="evidence" value="ECO:0007669"/>
    <property type="project" value="TreeGrafter"/>
</dbReference>
<dbReference type="InterPro" id="IPR006941">
    <property type="entry name" value="RNase_CAF1"/>
</dbReference>
<dbReference type="InterPro" id="IPR051181">
    <property type="entry name" value="CAF1_poly(A)_ribonucleases"/>
</dbReference>
<evidence type="ECO:0000256" key="1">
    <source>
        <dbReference type="ARBA" id="ARBA00008372"/>
    </source>
</evidence>
<gene>
    <name evidence="2" type="primary">parn</name>
    <name evidence="2" type="ORF">Cob_v003173</name>
</gene>
<dbReference type="GO" id="GO:0000289">
    <property type="term" value="P:nuclear-transcribed mRNA poly(A) tail shortening"/>
    <property type="evidence" value="ECO:0007669"/>
    <property type="project" value="TreeGrafter"/>
</dbReference>
<sequence>MEVSMNNFWRMLPKILISIAEADFVAFDVEMTGISDKLSEAAYSRNNQTRQHIYEHSKRIASTFNLFQFGFTCLTAQRDGSYSTKSFSFNVSPLLIEDTREDEFFAQDIGRNLTVSLNALKFLRREGQQLEKIFSNPVPYLSRKEIREARERLESRKTPRVLRDHQYNEDEEGLNFFSAYVFDAISTWLDDRSDDKPSDIKISIPPADSKKRASVYHKIVRTAAQNMVPFMKCRTRNYGATVLIYIEGFDEESERVKTAGDRLDASIKKQKGIGIVIEALAGGDFAHEIDPSSDRDRQGGGSEEMLYDQVAHALLTLNDRLQMVRPVLVGHNQFWDLLFLYRTFIDDLPGSAGEFFTEIHELFPRILDTKILAISDQAIEGEDPLADIFDRLDVYNATPRITWDPLYGYNHKAEAHEAGFDSFMTASVLVRLGHKLARQSRLDFFQDSEDQNKKLRGLYSKGWLEGIGHDPECFGSDAVVGFGSASEESDDDDASGESLSWDHAVFEPLQNSLRIGPSTTVFLERQWLASRAFRDGKLERNSAGAHAV</sequence>
<dbReference type="GO" id="GO:1990431">
    <property type="term" value="P:priRNA 3'-end processing"/>
    <property type="evidence" value="ECO:0007669"/>
    <property type="project" value="TreeGrafter"/>
</dbReference>
<dbReference type="STRING" id="1213857.A0A484G2V2"/>